<dbReference type="Proteomes" id="UP001152803">
    <property type="component" value="Unassembled WGS sequence"/>
</dbReference>
<name>A0A9Q1HMX9_CONCO</name>
<accession>A0A9Q1HMX9</accession>
<dbReference type="EMBL" id="JAFJMO010000018">
    <property type="protein sequence ID" value="KAJ8250547.1"/>
    <property type="molecule type" value="Genomic_DNA"/>
</dbReference>
<comment type="caution">
    <text evidence="2">The sequence shown here is derived from an EMBL/GenBank/DDBJ whole genome shotgun (WGS) entry which is preliminary data.</text>
</comment>
<reference evidence="2" key="1">
    <citation type="journal article" date="2023" name="Science">
        <title>Genome structures resolve the early diversification of teleost fishes.</title>
        <authorList>
            <person name="Parey E."/>
            <person name="Louis A."/>
            <person name="Montfort J."/>
            <person name="Bouchez O."/>
            <person name="Roques C."/>
            <person name="Iampietro C."/>
            <person name="Lluch J."/>
            <person name="Castinel A."/>
            <person name="Donnadieu C."/>
            <person name="Desvignes T."/>
            <person name="Floi Bucao C."/>
            <person name="Jouanno E."/>
            <person name="Wen M."/>
            <person name="Mejri S."/>
            <person name="Dirks R."/>
            <person name="Jansen H."/>
            <person name="Henkel C."/>
            <person name="Chen W.J."/>
            <person name="Zahm M."/>
            <person name="Cabau C."/>
            <person name="Klopp C."/>
            <person name="Thompson A.W."/>
            <person name="Robinson-Rechavi M."/>
            <person name="Braasch I."/>
            <person name="Lecointre G."/>
            <person name="Bobe J."/>
            <person name="Postlethwait J.H."/>
            <person name="Berthelot C."/>
            <person name="Roest Crollius H."/>
            <person name="Guiguen Y."/>
        </authorList>
    </citation>
    <scope>NUCLEOTIDE SEQUENCE</scope>
    <source>
        <strain evidence="2">Concon-B</strain>
    </source>
</reference>
<sequence>MVEKQIFPTKSAAVSGVLPTGLVARATGGEGGAVSSNVPSQMRRAHYPNTPPHCLVRNRNLEPTQTSQCSPPVRICQSLGLWCRLTSQINQPKKQLPAKQFAVETEEGSLRARGRTRDRRASGTSTPELESNDKVRSLEERQDAAAHLGRDVCDGDGARERERQAAGASLAMGAMVT</sequence>
<feature type="compositionally biased region" description="Basic and acidic residues" evidence="1">
    <location>
        <begin position="131"/>
        <end position="164"/>
    </location>
</feature>
<protein>
    <submittedName>
        <fullName evidence="2">Uncharacterized protein</fullName>
    </submittedName>
</protein>
<keyword evidence="3" id="KW-1185">Reference proteome</keyword>
<evidence type="ECO:0000256" key="1">
    <source>
        <dbReference type="SAM" id="MobiDB-lite"/>
    </source>
</evidence>
<evidence type="ECO:0000313" key="2">
    <source>
        <dbReference type="EMBL" id="KAJ8250547.1"/>
    </source>
</evidence>
<dbReference type="AlphaFoldDB" id="A0A9Q1HMX9"/>
<gene>
    <name evidence="2" type="ORF">COCON_G00224690</name>
</gene>
<evidence type="ECO:0000313" key="3">
    <source>
        <dbReference type="Proteomes" id="UP001152803"/>
    </source>
</evidence>
<feature type="region of interest" description="Disordered" evidence="1">
    <location>
        <begin position="93"/>
        <end position="177"/>
    </location>
</feature>
<organism evidence="2 3">
    <name type="scientific">Conger conger</name>
    <name type="common">Conger eel</name>
    <name type="synonym">Muraena conger</name>
    <dbReference type="NCBI Taxonomy" id="82655"/>
    <lineage>
        <taxon>Eukaryota</taxon>
        <taxon>Metazoa</taxon>
        <taxon>Chordata</taxon>
        <taxon>Craniata</taxon>
        <taxon>Vertebrata</taxon>
        <taxon>Euteleostomi</taxon>
        <taxon>Actinopterygii</taxon>
        <taxon>Neopterygii</taxon>
        <taxon>Teleostei</taxon>
        <taxon>Anguilliformes</taxon>
        <taxon>Congridae</taxon>
        <taxon>Conger</taxon>
    </lineage>
</organism>
<proteinExistence type="predicted"/>